<evidence type="ECO:0000256" key="2">
    <source>
        <dbReference type="ARBA" id="ARBA00023002"/>
    </source>
</evidence>
<evidence type="ECO:0000313" key="4">
    <source>
        <dbReference type="Proteomes" id="UP000190080"/>
    </source>
</evidence>
<dbReference type="AlphaFoldDB" id="A0A1V4IKF0"/>
<evidence type="ECO:0000313" key="3">
    <source>
        <dbReference type="EMBL" id="OPJ60501.1"/>
    </source>
</evidence>
<keyword evidence="2 3" id="KW-0560">Oxidoreductase</keyword>
<gene>
    <name evidence="3" type="primary">yjmC</name>
    <name evidence="3" type="ORF">CLORY_28100</name>
</gene>
<organism evidence="3 4">
    <name type="scientific">Clostridium oryzae</name>
    <dbReference type="NCBI Taxonomy" id="1450648"/>
    <lineage>
        <taxon>Bacteria</taxon>
        <taxon>Bacillati</taxon>
        <taxon>Bacillota</taxon>
        <taxon>Clostridia</taxon>
        <taxon>Eubacteriales</taxon>
        <taxon>Clostridiaceae</taxon>
        <taxon>Clostridium</taxon>
    </lineage>
</organism>
<dbReference type="RefSeq" id="WP_079425518.1">
    <property type="nucleotide sequence ID" value="NZ_MZGV01000031.1"/>
</dbReference>
<dbReference type="PANTHER" id="PTHR11091:SF0">
    <property type="entry name" value="MALATE DEHYDROGENASE"/>
    <property type="match status" value="1"/>
</dbReference>
<accession>A0A1V4IKF0</accession>
<reference evidence="3 4" key="1">
    <citation type="submission" date="2017-03" db="EMBL/GenBank/DDBJ databases">
        <title>Genome sequence of Clostridium oryzae DSM 28571.</title>
        <authorList>
            <person name="Poehlein A."/>
            <person name="Daniel R."/>
        </authorList>
    </citation>
    <scope>NUCLEOTIDE SEQUENCE [LARGE SCALE GENOMIC DNA]</scope>
    <source>
        <strain evidence="3 4">DSM 28571</strain>
    </source>
</reference>
<dbReference type="Pfam" id="PF02615">
    <property type="entry name" value="Ldh_2"/>
    <property type="match status" value="1"/>
</dbReference>
<dbReference type="EMBL" id="MZGV01000031">
    <property type="protein sequence ID" value="OPJ60501.1"/>
    <property type="molecule type" value="Genomic_DNA"/>
</dbReference>
<name>A0A1V4IKF0_9CLOT</name>
<dbReference type="GO" id="GO:0016491">
    <property type="term" value="F:oxidoreductase activity"/>
    <property type="evidence" value="ECO:0007669"/>
    <property type="project" value="UniProtKB-KW"/>
</dbReference>
<dbReference type="EC" id="1.1.1.-" evidence="3"/>
<dbReference type="InterPro" id="IPR043143">
    <property type="entry name" value="Mal/L-sulf/L-lact_DH-like_NADP"/>
</dbReference>
<dbReference type="InterPro" id="IPR043144">
    <property type="entry name" value="Mal/L-sulf/L-lact_DH-like_ah"/>
</dbReference>
<dbReference type="Proteomes" id="UP000190080">
    <property type="component" value="Unassembled WGS sequence"/>
</dbReference>
<proteinExistence type="inferred from homology"/>
<comment type="caution">
    <text evidence="3">The sequence shown here is derived from an EMBL/GenBank/DDBJ whole genome shotgun (WGS) entry which is preliminary data.</text>
</comment>
<comment type="similarity">
    <text evidence="1">Belongs to the LDH2/MDH2 oxidoreductase family.</text>
</comment>
<keyword evidence="4" id="KW-1185">Reference proteome</keyword>
<dbReference type="InterPro" id="IPR036111">
    <property type="entry name" value="Mal/L-sulfo/L-lacto_DH-like_sf"/>
</dbReference>
<dbReference type="InterPro" id="IPR003767">
    <property type="entry name" value="Malate/L-lactate_DH-like"/>
</dbReference>
<dbReference type="OrthoDB" id="9769447at2"/>
<evidence type="ECO:0000256" key="1">
    <source>
        <dbReference type="ARBA" id="ARBA00006056"/>
    </source>
</evidence>
<dbReference type="SUPFAM" id="SSF89733">
    <property type="entry name" value="L-sulfolactate dehydrogenase-like"/>
    <property type="match status" value="1"/>
</dbReference>
<dbReference type="STRING" id="1450648.CLORY_28100"/>
<dbReference type="Gene3D" id="1.10.1530.10">
    <property type="match status" value="1"/>
</dbReference>
<protein>
    <submittedName>
        <fullName evidence="3">Putative oxidoreductase YjmC</fullName>
        <ecNumber evidence="3">1.1.1.-</ecNumber>
    </submittedName>
</protein>
<dbReference type="Gene3D" id="3.30.1370.60">
    <property type="entry name" value="Hypothetical oxidoreductase yiak, domain 2"/>
    <property type="match status" value="1"/>
</dbReference>
<dbReference type="PANTHER" id="PTHR11091">
    <property type="entry name" value="OXIDOREDUCTASE-RELATED"/>
    <property type="match status" value="1"/>
</dbReference>
<sequence>MSYKKYNYKKIEALSKRVFKGYGFSEEDSSIITDVLIASDMFGIESHGVQRLILYYNGIKCGRIEVNNKPVIVKETPVSVVVDGNKAMGQLVSKMAMEKAIEKAKITGIGMAVVRNSNHYGIAGYYSRMAEKEGLLGISMTNTQAVVTPTFGKQQFIGTNPISIAMPAKPIPFILDMSTSVVTRGKIEVYGKNNKPLPAGWAVGADGKNAADANEIVYLTNNSDKGGILPLGGEGELFSGHKGYGLGVAVELFTSILSGGLTSDRVRFAGNIDGVSHGFMAIDYGLFGDKTEIEKSMSVYLQKLRESAKADGHDRIYTHGEKEVEAYEDRKKNGIPINDSTIKEIKEICDYLRIDMEEYI</sequence>